<dbReference type="STRING" id="1936003.STSP2_01352"/>
<protein>
    <submittedName>
        <fullName evidence="5">Arylsulfatase</fullName>
        <ecNumber evidence="5">3.1.6.1</ecNumber>
    </submittedName>
</protein>
<reference evidence="6" key="1">
    <citation type="submission" date="2017-02" db="EMBL/GenBank/DDBJ databases">
        <title>Comparative genomics and description of representatives of a novel lineage of planctomycetes thriving in anoxic sediments.</title>
        <authorList>
            <person name="Spring S."/>
            <person name="Bunk B."/>
            <person name="Sproer C."/>
        </authorList>
    </citation>
    <scope>NUCLEOTIDE SEQUENCE [LARGE SCALE GENOMIC DNA]</scope>
    <source>
        <strain evidence="6">ST-NAGAB-D1</strain>
    </source>
</reference>
<evidence type="ECO:0000313" key="6">
    <source>
        <dbReference type="Proteomes" id="UP000189674"/>
    </source>
</evidence>
<dbReference type="InterPro" id="IPR017850">
    <property type="entry name" value="Alkaline_phosphatase_core_sf"/>
</dbReference>
<dbReference type="GO" id="GO:0004065">
    <property type="term" value="F:arylsulfatase activity"/>
    <property type="evidence" value="ECO:0007669"/>
    <property type="project" value="UniProtKB-EC"/>
</dbReference>
<dbReference type="CDD" id="cd16145">
    <property type="entry name" value="ARS_like"/>
    <property type="match status" value="1"/>
</dbReference>
<accession>A0A1U9NK59</accession>
<keyword evidence="2 5" id="KW-0378">Hydrolase</keyword>
<gene>
    <name evidence="5" type="primary">atsA_11</name>
    <name evidence="5" type="ORF">STSP2_01352</name>
</gene>
<keyword evidence="6" id="KW-1185">Reference proteome</keyword>
<evidence type="ECO:0000313" key="5">
    <source>
        <dbReference type="EMBL" id="AQT68197.1"/>
    </source>
</evidence>
<evidence type="ECO:0000256" key="2">
    <source>
        <dbReference type="ARBA" id="ARBA00022801"/>
    </source>
</evidence>
<dbReference type="Gene3D" id="3.40.720.10">
    <property type="entry name" value="Alkaline Phosphatase, subunit A"/>
    <property type="match status" value="1"/>
</dbReference>
<dbReference type="Pfam" id="PF00884">
    <property type="entry name" value="Sulfatase"/>
    <property type="match status" value="1"/>
</dbReference>
<dbReference type="InterPro" id="IPR000917">
    <property type="entry name" value="Sulfatase_N"/>
</dbReference>
<organism evidence="5 6">
    <name type="scientific">Anaerohalosphaera lusitana</name>
    <dbReference type="NCBI Taxonomy" id="1936003"/>
    <lineage>
        <taxon>Bacteria</taxon>
        <taxon>Pseudomonadati</taxon>
        <taxon>Planctomycetota</taxon>
        <taxon>Phycisphaerae</taxon>
        <taxon>Sedimentisphaerales</taxon>
        <taxon>Anaerohalosphaeraceae</taxon>
        <taxon>Anaerohalosphaera</taxon>
    </lineage>
</organism>
<dbReference type="Gene3D" id="3.30.1120.10">
    <property type="match status" value="1"/>
</dbReference>
<dbReference type="PANTHER" id="PTHR42693:SF53">
    <property type="entry name" value="ENDO-4-O-SULFATASE"/>
    <property type="match status" value="1"/>
</dbReference>
<feature type="domain" description="Sulfatase N-terminal" evidence="4">
    <location>
        <begin position="38"/>
        <end position="398"/>
    </location>
</feature>
<name>A0A1U9NK59_9BACT</name>
<dbReference type="Proteomes" id="UP000189674">
    <property type="component" value="Chromosome"/>
</dbReference>
<dbReference type="SUPFAM" id="SSF53649">
    <property type="entry name" value="Alkaline phosphatase-like"/>
    <property type="match status" value="1"/>
</dbReference>
<evidence type="ECO:0000256" key="1">
    <source>
        <dbReference type="ARBA" id="ARBA00008779"/>
    </source>
</evidence>
<feature type="region of interest" description="Disordered" evidence="3">
    <location>
        <begin position="206"/>
        <end position="227"/>
    </location>
</feature>
<dbReference type="RefSeq" id="WP_146660980.1">
    <property type="nucleotide sequence ID" value="NZ_CP019791.1"/>
</dbReference>
<evidence type="ECO:0000256" key="3">
    <source>
        <dbReference type="SAM" id="MobiDB-lite"/>
    </source>
</evidence>
<dbReference type="EC" id="3.1.6.1" evidence="5"/>
<dbReference type="EMBL" id="CP019791">
    <property type="protein sequence ID" value="AQT68197.1"/>
    <property type="molecule type" value="Genomic_DNA"/>
</dbReference>
<dbReference type="InterPro" id="IPR050738">
    <property type="entry name" value="Sulfatase"/>
</dbReference>
<comment type="similarity">
    <text evidence="1">Belongs to the sulfatase family.</text>
</comment>
<proteinExistence type="inferred from homology"/>
<dbReference type="OrthoDB" id="9783154at2"/>
<dbReference type="PANTHER" id="PTHR42693">
    <property type="entry name" value="ARYLSULFATASE FAMILY MEMBER"/>
    <property type="match status" value="1"/>
</dbReference>
<dbReference type="AlphaFoldDB" id="A0A1U9NK59"/>
<sequence length="509" mass="57267" precursor="true">MDRRSFIKLSGVSAAAFCMQGCAATSMSKLSKARGSKPNIVYIMADDLGYSELGCYGQEKIKTPNIDRIAKQGVKFTQHYSGSPVCAPTRSTLLEGKHTGHSFVRSNYELGGWERGNREGQLPLPADTVTLPKLLKKAGYTTGAMGKWGLGGPDTSGEPHKQGFDYFYGYLCQRQAHNYYPTHLWKDSAAGLEKVELDNEYFSAHQRFPKDKNPNDPENYEQYSGNDYAPDLMTEEALKFVKRNKDNPFFLYLPYTIPHVALQVPEDSLEQYEGMEDDPYLGDQAYLPNRTPHATYAAMITRMDDYVGKVMDLLEKLGLEENTLIMFSSDNGTTFNGGCDADFFDSVEPLRGLKCSVYEGGIRVPLVAKWPGRIPAGTTTDHISAIWDVLPTCTAAAGAPTPDDISGISMLPTMLSKDEKQKKHEYLYWEYNRQIAVRMGKWKAVRRRTDKTVDTPIKLYNLEKDIDESDNVADKHPEVVAKIKKIMKEAHTPSEYFPFPGEPRKKWTE</sequence>
<evidence type="ECO:0000259" key="4">
    <source>
        <dbReference type="Pfam" id="PF00884"/>
    </source>
</evidence>
<dbReference type="KEGG" id="alus:STSP2_01352"/>